<dbReference type="Gene3D" id="1.10.443.10">
    <property type="entry name" value="Intergrase catalytic core"/>
    <property type="match status" value="1"/>
</dbReference>
<dbReference type="InterPro" id="IPR013762">
    <property type="entry name" value="Integrase-like_cat_sf"/>
</dbReference>
<dbReference type="GO" id="GO:0006310">
    <property type="term" value="P:DNA recombination"/>
    <property type="evidence" value="ECO:0007669"/>
    <property type="project" value="UniProtKB-KW"/>
</dbReference>
<comment type="caution">
    <text evidence="3">The sequence shown here is derived from an EMBL/GenBank/DDBJ whole genome shotgun (WGS) entry which is preliminary data.</text>
</comment>
<protein>
    <recommendedName>
        <fullName evidence="5">Integrase</fullName>
    </recommendedName>
</protein>
<dbReference type="RefSeq" id="WP_136783123.1">
    <property type="nucleotide sequence ID" value="NZ_SWCO01000009.1"/>
</dbReference>
<keyword evidence="1" id="KW-0233">DNA recombination</keyword>
<keyword evidence="4" id="KW-1185">Reference proteome</keyword>
<organism evidence="3 4">
    <name type="scientific">Alteromonas portus</name>
    <dbReference type="NCBI Taxonomy" id="2565549"/>
    <lineage>
        <taxon>Bacteria</taxon>
        <taxon>Pseudomonadati</taxon>
        <taxon>Pseudomonadota</taxon>
        <taxon>Gammaproteobacteria</taxon>
        <taxon>Alteromonadales</taxon>
        <taxon>Alteromonadaceae</taxon>
        <taxon>Alteromonas/Salinimonas group</taxon>
        <taxon>Alteromonas</taxon>
    </lineage>
</organism>
<feature type="region of interest" description="Disordered" evidence="2">
    <location>
        <begin position="685"/>
        <end position="709"/>
    </location>
</feature>
<proteinExistence type="predicted"/>
<dbReference type="GO" id="GO:0015074">
    <property type="term" value="P:DNA integration"/>
    <property type="evidence" value="ECO:0007669"/>
    <property type="project" value="InterPro"/>
</dbReference>
<dbReference type="InterPro" id="IPR011010">
    <property type="entry name" value="DNA_brk_join_enz"/>
</dbReference>
<sequence>MSSIVFFKPKAELNAEQQVEKFIQFAKSLTSFDLDNEPLDWAANDWGKWKNVTFLKAGLNSKMAYPKNAKEEYWIESAIRDFAKAYIRYEHTINDRKDVIEIAALRMLDKAFLSLKVAPSITLINGYILDQAASETIGNYSPSRAYRVGNAIQKLSQFLNDNGMLKHALTWKNPISRDKDFSTGHRENANKASSKLPSEESLQALAEIFSSNPQDPRDIVVTSMVVIAMSAPSRTGELLELRHNCLVRKEKVSGGDELFLNIYGEKGFGHHDKPIPATMADLCEEAINRVRKISEKPRELAKFLEENPNQYPPVDGLKSQRQDQYLTFSDALLALGLSRGRSAKSTLNAWVKRTLQSINNYSRQSNRQRSIDILDEYQRSVKENPDSNFTSLTLKKLNTLLREHILPDTFPYISAKRITKYSEALFCFFVNQLNTQDTMSVQMHSLEVINNNFLTSNLAAPTNSRSIFNRWKYFGAEYRVTSHQFRHYLNTMAQKGTLGELEIARWSGRADISQNAVYNHVTPTEYVEKMRNVGIGSSSDLVVRSSKNEPVTLKDLNEIGERIAHVTLYGFCTHDYTQEPCQKHRDCLSCTEHLCVKGDEEKLKRVKFLRDRTKEQLTKALDAAKEEFFGADKWVKHHTERLERAEQLVSLMESEEIEDGAIIKLSNDNEFTPLKRVLNEKPELKSLDKSNDDNANSEALNKLKSLLGR</sequence>
<evidence type="ECO:0000256" key="1">
    <source>
        <dbReference type="ARBA" id="ARBA00023172"/>
    </source>
</evidence>
<dbReference type="GO" id="GO:0003677">
    <property type="term" value="F:DNA binding"/>
    <property type="evidence" value="ECO:0007669"/>
    <property type="project" value="InterPro"/>
</dbReference>
<dbReference type="SUPFAM" id="SSF56349">
    <property type="entry name" value="DNA breaking-rejoining enzymes"/>
    <property type="match status" value="1"/>
</dbReference>
<evidence type="ECO:0000313" key="4">
    <source>
        <dbReference type="Proteomes" id="UP000305471"/>
    </source>
</evidence>
<dbReference type="EMBL" id="SWCO01000009">
    <property type="protein sequence ID" value="TKB02000.1"/>
    <property type="molecule type" value="Genomic_DNA"/>
</dbReference>
<dbReference type="Proteomes" id="UP000305471">
    <property type="component" value="Unassembled WGS sequence"/>
</dbReference>
<evidence type="ECO:0000256" key="2">
    <source>
        <dbReference type="SAM" id="MobiDB-lite"/>
    </source>
</evidence>
<evidence type="ECO:0008006" key="5">
    <source>
        <dbReference type="Google" id="ProtNLM"/>
    </source>
</evidence>
<reference evidence="3 4" key="1">
    <citation type="submission" date="2019-04" db="EMBL/GenBank/DDBJ databases">
        <title>Alteromonas portus sp. nov., an alginate lyase-excreting marine bacterium.</title>
        <authorList>
            <person name="Huang H."/>
            <person name="Mo K."/>
            <person name="Bao S."/>
        </authorList>
    </citation>
    <scope>NUCLEOTIDE SEQUENCE [LARGE SCALE GENOMIC DNA]</scope>
    <source>
        <strain evidence="3 4">HB161718</strain>
    </source>
</reference>
<gene>
    <name evidence="3" type="ORF">E5672_16000</name>
</gene>
<name>A0A4U0ZG95_9ALTE</name>
<dbReference type="AlphaFoldDB" id="A0A4U0ZG95"/>
<accession>A0A4U0ZG95</accession>
<evidence type="ECO:0000313" key="3">
    <source>
        <dbReference type="EMBL" id="TKB02000.1"/>
    </source>
</evidence>
<dbReference type="OrthoDB" id="6725579at2"/>